<dbReference type="Proteomes" id="UP000466848">
    <property type="component" value="Chromosome"/>
</dbReference>
<name>A0A858BVV8_9FIRM</name>
<dbReference type="PANTHER" id="PTHR30419">
    <property type="entry name" value="HTH-TYPE TRANSCRIPTIONAL REGULATOR YBHD"/>
    <property type="match status" value="1"/>
</dbReference>
<dbReference type="AlphaFoldDB" id="A0A858BVV8"/>
<dbReference type="Gene3D" id="3.40.190.290">
    <property type="match status" value="1"/>
</dbReference>
<dbReference type="InterPro" id="IPR036388">
    <property type="entry name" value="WH-like_DNA-bd_sf"/>
</dbReference>
<dbReference type="PROSITE" id="PS50931">
    <property type="entry name" value="HTH_LYSR"/>
    <property type="match status" value="1"/>
</dbReference>
<dbReference type="GO" id="GO:0003700">
    <property type="term" value="F:DNA-binding transcription factor activity"/>
    <property type="evidence" value="ECO:0007669"/>
    <property type="project" value="InterPro"/>
</dbReference>
<dbReference type="SUPFAM" id="SSF53850">
    <property type="entry name" value="Periplasmic binding protein-like II"/>
    <property type="match status" value="1"/>
</dbReference>
<evidence type="ECO:0000313" key="6">
    <source>
        <dbReference type="EMBL" id="QIB69205.1"/>
    </source>
</evidence>
<evidence type="ECO:0000313" key="7">
    <source>
        <dbReference type="Proteomes" id="UP000466848"/>
    </source>
</evidence>
<dbReference type="InterPro" id="IPR005119">
    <property type="entry name" value="LysR_subst-bd"/>
</dbReference>
<keyword evidence="2" id="KW-0805">Transcription regulation</keyword>
<dbReference type="Pfam" id="PF00126">
    <property type="entry name" value="HTH_1"/>
    <property type="match status" value="1"/>
</dbReference>
<dbReference type="PANTHER" id="PTHR30419:SF8">
    <property type="entry name" value="NITROGEN ASSIMILATION TRANSCRIPTIONAL ACTIVATOR-RELATED"/>
    <property type="match status" value="1"/>
</dbReference>
<accession>A0A858BVV8</accession>
<dbReference type="Gene3D" id="1.10.10.10">
    <property type="entry name" value="Winged helix-like DNA-binding domain superfamily/Winged helix DNA-binding domain"/>
    <property type="match status" value="1"/>
</dbReference>
<organism evidence="6 7">
    <name type="scientific">Aminipila butyrica</name>
    <dbReference type="NCBI Taxonomy" id="433296"/>
    <lineage>
        <taxon>Bacteria</taxon>
        <taxon>Bacillati</taxon>
        <taxon>Bacillota</taxon>
        <taxon>Clostridia</taxon>
        <taxon>Peptostreptococcales</taxon>
        <taxon>Anaerovoracaceae</taxon>
        <taxon>Aminipila</taxon>
    </lineage>
</organism>
<dbReference type="CDD" id="cd05466">
    <property type="entry name" value="PBP2_LTTR_substrate"/>
    <property type="match status" value="1"/>
</dbReference>
<gene>
    <name evidence="6" type="ORF">Ami103574_07655</name>
</gene>
<comment type="similarity">
    <text evidence="1">Belongs to the LysR transcriptional regulatory family.</text>
</comment>
<dbReference type="EMBL" id="CP048649">
    <property type="protein sequence ID" value="QIB69205.1"/>
    <property type="molecule type" value="Genomic_DNA"/>
</dbReference>
<evidence type="ECO:0000256" key="3">
    <source>
        <dbReference type="ARBA" id="ARBA00023125"/>
    </source>
</evidence>
<reference evidence="6 7" key="1">
    <citation type="submission" date="2020-02" db="EMBL/GenBank/DDBJ databases">
        <authorList>
            <person name="Kim Y.B."/>
            <person name="Roh S.W."/>
        </authorList>
    </citation>
    <scope>NUCLEOTIDE SEQUENCE [LARGE SCALE GENOMIC DNA]</scope>
    <source>
        <strain evidence="6 7">DSM 103574</strain>
    </source>
</reference>
<dbReference type="KEGG" id="abut:Ami103574_07655"/>
<keyword evidence="4" id="KW-0804">Transcription</keyword>
<dbReference type="GO" id="GO:0005829">
    <property type="term" value="C:cytosol"/>
    <property type="evidence" value="ECO:0007669"/>
    <property type="project" value="TreeGrafter"/>
</dbReference>
<proteinExistence type="inferred from homology"/>
<evidence type="ECO:0000256" key="1">
    <source>
        <dbReference type="ARBA" id="ARBA00009437"/>
    </source>
</evidence>
<dbReference type="SUPFAM" id="SSF46785">
    <property type="entry name" value="Winged helix' DNA-binding domain"/>
    <property type="match status" value="1"/>
</dbReference>
<evidence type="ECO:0000256" key="4">
    <source>
        <dbReference type="ARBA" id="ARBA00023163"/>
    </source>
</evidence>
<evidence type="ECO:0000259" key="5">
    <source>
        <dbReference type="PROSITE" id="PS50931"/>
    </source>
</evidence>
<dbReference type="InterPro" id="IPR050950">
    <property type="entry name" value="HTH-type_LysR_regulators"/>
</dbReference>
<dbReference type="Pfam" id="PF03466">
    <property type="entry name" value="LysR_substrate"/>
    <property type="match status" value="1"/>
</dbReference>
<dbReference type="PRINTS" id="PR00039">
    <property type="entry name" value="HTHLYSR"/>
</dbReference>
<feature type="domain" description="HTH lysR-type" evidence="5">
    <location>
        <begin position="1"/>
        <end position="58"/>
    </location>
</feature>
<dbReference type="GO" id="GO:0003677">
    <property type="term" value="F:DNA binding"/>
    <property type="evidence" value="ECO:0007669"/>
    <property type="project" value="UniProtKB-KW"/>
</dbReference>
<keyword evidence="3" id="KW-0238">DNA-binding</keyword>
<sequence length="289" mass="31819">MSYTKYQAFLKVVELKSFTKAGKSLGYTQSAVSQMLNSLEEELNTTLLFRSKSGIAVTDEGLELLPFIEDLCHSHDTLSERAISMHNIDKGIIKIGLIHSVAHTWIADLMAHFKVKYPNVQYQLVTGSSRQIQELATTQSIDFGFVYLPVTSELIDVKLLREELCLVGARPDSMTGPLALEDLGNLEFIESQGNEELGLLEKIAAQKGIRLKKALSAPDLLSAAAMAEKGLGLVAMNQNLAETFRCKTDVLPLAFPASAEVAVIFNDLNRVSRTGKCFLDLLVETYCTE</sequence>
<dbReference type="InterPro" id="IPR036390">
    <property type="entry name" value="WH_DNA-bd_sf"/>
</dbReference>
<keyword evidence="7" id="KW-1185">Reference proteome</keyword>
<protein>
    <submittedName>
        <fullName evidence="6">LysR family transcriptional regulator</fullName>
    </submittedName>
</protein>
<evidence type="ECO:0000256" key="2">
    <source>
        <dbReference type="ARBA" id="ARBA00023015"/>
    </source>
</evidence>
<dbReference type="RefSeq" id="WP_163066255.1">
    <property type="nucleotide sequence ID" value="NZ_CP048649.1"/>
</dbReference>
<dbReference type="InterPro" id="IPR000847">
    <property type="entry name" value="LysR_HTH_N"/>
</dbReference>